<evidence type="ECO:0000313" key="6">
    <source>
        <dbReference type="Proteomes" id="UP000286003"/>
    </source>
</evidence>
<keyword evidence="1" id="KW-0808">Transferase</keyword>
<accession>A0AAQ0LQW3</accession>
<evidence type="ECO:0000313" key="5">
    <source>
        <dbReference type="Proteomes" id="UP000284772"/>
    </source>
</evidence>
<evidence type="ECO:0000313" key="4">
    <source>
        <dbReference type="EMBL" id="RHN10518.1"/>
    </source>
</evidence>
<dbReference type="PANTHER" id="PTHR46401">
    <property type="entry name" value="GLYCOSYLTRANSFERASE WBBK-RELATED"/>
    <property type="match status" value="1"/>
</dbReference>
<reference evidence="5 6" key="1">
    <citation type="submission" date="2018-08" db="EMBL/GenBank/DDBJ databases">
        <title>A genome reference for cultivated species of the human gut microbiota.</title>
        <authorList>
            <person name="Zou Y."/>
            <person name="Xue W."/>
            <person name="Luo G."/>
        </authorList>
    </citation>
    <scope>NUCLEOTIDE SEQUENCE [LARGE SCALE GENOMIC DNA]</scope>
    <source>
        <strain evidence="3 5">AF19-10AC</strain>
        <strain evidence="4 6">AF31-23</strain>
    </source>
</reference>
<dbReference type="GO" id="GO:0016757">
    <property type="term" value="F:glycosyltransferase activity"/>
    <property type="evidence" value="ECO:0007669"/>
    <property type="project" value="InterPro"/>
</dbReference>
<dbReference type="PANTHER" id="PTHR46401:SF2">
    <property type="entry name" value="GLYCOSYLTRANSFERASE WBBK-RELATED"/>
    <property type="match status" value="1"/>
</dbReference>
<evidence type="ECO:0000256" key="1">
    <source>
        <dbReference type="ARBA" id="ARBA00022679"/>
    </source>
</evidence>
<dbReference type="GO" id="GO:0009103">
    <property type="term" value="P:lipopolysaccharide biosynthetic process"/>
    <property type="evidence" value="ECO:0007669"/>
    <property type="project" value="TreeGrafter"/>
</dbReference>
<sequence length="369" mass="43380">MKILILNAILYTPRTISQRRYIPQIASIEDCMIIKLGLEFANQGHEVTLVAAEDYKPTNQQDFPIEIVYFRSMLPKLFLPTVLPFHPQLIRFIKKRKEQFDMIISSEIFSFNSLFAACLVPDKTLIWQEAGNHNRKFFRLPSLLWYHIIARIFMRNVKIVPRSLVAKKFAEQFRLKVSSDFIDHGVDGKIFHFQKEKKPFFIVIAHLDRDKNVMSILILYKKFIEQYSQKQYQLYIIGEGEDAERLKEYVQSNQLDKQIFFLGRISQKELSNYLSNSICLLCNSKKELNMLSIGEAIVTGTPVLTNTVPYSHKWIQQNKLGIAKDNWTEIDMYEIVMHNQYYVNNCSHYASQLLLSELPNKFIKQFNLE</sequence>
<dbReference type="Pfam" id="PF00534">
    <property type="entry name" value="Glycos_transf_1"/>
    <property type="match status" value="1"/>
</dbReference>
<comment type="caution">
    <text evidence="3">The sequence shown here is derived from an EMBL/GenBank/DDBJ whole genome shotgun (WGS) entry which is preliminary data.</text>
</comment>
<evidence type="ECO:0000313" key="3">
    <source>
        <dbReference type="EMBL" id="RGT55707.1"/>
    </source>
</evidence>
<proteinExistence type="predicted"/>
<dbReference type="RefSeq" id="WP_115503343.1">
    <property type="nucleotide sequence ID" value="NZ_CABMMK010000006.1"/>
</dbReference>
<protein>
    <submittedName>
        <fullName evidence="3">Glycosyltransferase</fullName>
    </submittedName>
</protein>
<name>A0AAQ0LQW3_9BACE</name>
<organism evidence="3 5">
    <name type="scientific">Bacteroides intestinalis</name>
    <dbReference type="NCBI Taxonomy" id="329854"/>
    <lineage>
        <taxon>Bacteria</taxon>
        <taxon>Pseudomonadati</taxon>
        <taxon>Bacteroidota</taxon>
        <taxon>Bacteroidia</taxon>
        <taxon>Bacteroidales</taxon>
        <taxon>Bacteroidaceae</taxon>
        <taxon>Bacteroides</taxon>
    </lineage>
</organism>
<dbReference type="EMBL" id="QRQM01000001">
    <property type="protein sequence ID" value="RHN10518.1"/>
    <property type="molecule type" value="Genomic_DNA"/>
</dbReference>
<dbReference type="AlphaFoldDB" id="A0AAQ0LQW3"/>
<gene>
    <name evidence="3" type="ORF">DWX27_05120</name>
    <name evidence="4" type="ORF">DWZ32_00405</name>
</gene>
<dbReference type="InterPro" id="IPR001296">
    <property type="entry name" value="Glyco_trans_1"/>
</dbReference>
<feature type="domain" description="Glycosyl transferase family 1" evidence="2">
    <location>
        <begin position="194"/>
        <end position="323"/>
    </location>
</feature>
<dbReference type="EMBL" id="QRWT01000003">
    <property type="protein sequence ID" value="RGT55707.1"/>
    <property type="molecule type" value="Genomic_DNA"/>
</dbReference>
<dbReference type="SUPFAM" id="SSF53756">
    <property type="entry name" value="UDP-Glycosyltransferase/glycogen phosphorylase"/>
    <property type="match status" value="1"/>
</dbReference>
<dbReference type="Proteomes" id="UP000286003">
    <property type="component" value="Unassembled WGS sequence"/>
</dbReference>
<evidence type="ECO:0000259" key="2">
    <source>
        <dbReference type="Pfam" id="PF00534"/>
    </source>
</evidence>
<dbReference type="Proteomes" id="UP000284772">
    <property type="component" value="Unassembled WGS sequence"/>
</dbReference>
<dbReference type="Gene3D" id="3.40.50.2000">
    <property type="entry name" value="Glycogen Phosphorylase B"/>
    <property type="match status" value="2"/>
</dbReference>